<gene>
    <name evidence="12" type="ORF">METZ01_LOCUS333047</name>
</gene>
<dbReference type="PANTHER" id="PTHR34182:SF1">
    <property type="entry name" value="PROTEIN-EXPORT MEMBRANE PROTEIN SECG"/>
    <property type="match status" value="1"/>
</dbReference>
<reference evidence="12" key="1">
    <citation type="submission" date="2018-05" db="EMBL/GenBank/DDBJ databases">
        <authorList>
            <person name="Lanie J.A."/>
            <person name="Ng W.-L."/>
            <person name="Kazmierczak K.M."/>
            <person name="Andrzejewski T.M."/>
            <person name="Davidsen T.M."/>
            <person name="Wayne K.J."/>
            <person name="Tettelin H."/>
            <person name="Glass J.I."/>
            <person name="Rusch D."/>
            <person name="Podicherti R."/>
            <person name="Tsui H.-C.T."/>
            <person name="Winkler M.E."/>
        </authorList>
    </citation>
    <scope>NUCLEOTIDE SEQUENCE</scope>
</reference>
<proteinExistence type="inferred from homology"/>
<dbReference type="PANTHER" id="PTHR34182">
    <property type="entry name" value="PROTEIN-EXPORT MEMBRANE PROTEIN SECG"/>
    <property type="match status" value="1"/>
</dbReference>
<sequence length="138" mass="13929">MNTIQTMMLVGHVIIAALLIGLVLLQRGKGAEAGAGFGAGASGTVFGAKGSANFLTRTTGVLATLFFVSSMALAYLGGQQRPSESLLESTAPDAPAAVGTPADKQSVAVEIDDLPDLPGSLNMVGPADSETVVPERSE</sequence>
<feature type="region of interest" description="Disordered" evidence="10">
    <location>
        <begin position="84"/>
        <end position="103"/>
    </location>
</feature>
<feature type="region of interest" description="Disordered" evidence="10">
    <location>
        <begin position="115"/>
        <end position="138"/>
    </location>
</feature>
<keyword evidence="7 11" id="KW-1133">Transmembrane helix</keyword>
<feature type="transmembrane region" description="Helical" evidence="11">
    <location>
        <begin position="54"/>
        <end position="76"/>
    </location>
</feature>
<dbReference type="GO" id="GO:0005886">
    <property type="term" value="C:plasma membrane"/>
    <property type="evidence" value="ECO:0007669"/>
    <property type="project" value="UniProtKB-SubCell"/>
</dbReference>
<dbReference type="EMBL" id="UINC01111750">
    <property type="protein sequence ID" value="SVC80193.1"/>
    <property type="molecule type" value="Genomic_DNA"/>
</dbReference>
<dbReference type="InterPro" id="IPR004692">
    <property type="entry name" value="SecG"/>
</dbReference>
<dbReference type="AlphaFoldDB" id="A0A382Q3L4"/>
<keyword evidence="6" id="KW-0653">Protein transport</keyword>
<keyword evidence="5 11" id="KW-0812">Transmembrane</keyword>
<dbReference type="PRINTS" id="PR01651">
    <property type="entry name" value="SECGEXPORT"/>
</dbReference>
<comment type="similarity">
    <text evidence="2">Belongs to the SecG family.</text>
</comment>
<keyword evidence="3" id="KW-0813">Transport</keyword>
<comment type="subcellular location">
    <subcellularLocation>
        <location evidence="1">Cell membrane</location>
        <topology evidence="1">Multi-pass membrane protein</topology>
    </subcellularLocation>
</comment>
<evidence type="ECO:0000256" key="2">
    <source>
        <dbReference type="ARBA" id="ARBA00008445"/>
    </source>
</evidence>
<evidence type="ECO:0000256" key="5">
    <source>
        <dbReference type="ARBA" id="ARBA00022692"/>
    </source>
</evidence>
<evidence type="ECO:0000256" key="3">
    <source>
        <dbReference type="ARBA" id="ARBA00022448"/>
    </source>
</evidence>
<evidence type="ECO:0000256" key="8">
    <source>
        <dbReference type="ARBA" id="ARBA00023010"/>
    </source>
</evidence>
<evidence type="ECO:0000256" key="11">
    <source>
        <dbReference type="SAM" id="Phobius"/>
    </source>
</evidence>
<dbReference type="GO" id="GO:0009306">
    <property type="term" value="P:protein secretion"/>
    <property type="evidence" value="ECO:0007669"/>
    <property type="project" value="InterPro"/>
</dbReference>
<evidence type="ECO:0000256" key="4">
    <source>
        <dbReference type="ARBA" id="ARBA00022475"/>
    </source>
</evidence>
<keyword evidence="4" id="KW-1003">Cell membrane</keyword>
<organism evidence="12">
    <name type="scientific">marine metagenome</name>
    <dbReference type="NCBI Taxonomy" id="408172"/>
    <lineage>
        <taxon>unclassified sequences</taxon>
        <taxon>metagenomes</taxon>
        <taxon>ecological metagenomes</taxon>
    </lineage>
</organism>
<evidence type="ECO:0000256" key="9">
    <source>
        <dbReference type="ARBA" id="ARBA00023136"/>
    </source>
</evidence>
<evidence type="ECO:0000256" key="10">
    <source>
        <dbReference type="SAM" id="MobiDB-lite"/>
    </source>
</evidence>
<accession>A0A382Q3L4</accession>
<protein>
    <recommendedName>
        <fullName evidence="13">Protein-export membrane protein SecG</fullName>
    </recommendedName>
</protein>
<keyword evidence="9 11" id="KW-0472">Membrane</keyword>
<evidence type="ECO:0000256" key="1">
    <source>
        <dbReference type="ARBA" id="ARBA00004651"/>
    </source>
</evidence>
<name>A0A382Q3L4_9ZZZZ</name>
<dbReference type="Pfam" id="PF03840">
    <property type="entry name" value="SecG"/>
    <property type="match status" value="1"/>
</dbReference>
<dbReference type="GO" id="GO:0065002">
    <property type="term" value="P:intracellular protein transmembrane transport"/>
    <property type="evidence" value="ECO:0007669"/>
    <property type="project" value="TreeGrafter"/>
</dbReference>
<dbReference type="GO" id="GO:0015450">
    <property type="term" value="F:protein-transporting ATPase activity"/>
    <property type="evidence" value="ECO:0007669"/>
    <property type="project" value="InterPro"/>
</dbReference>
<dbReference type="GO" id="GO:0043952">
    <property type="term" value="P:protein transport by the Sec complex"/>
    <property type="evidence" value="ECO:0007669"/>
    <property type="project" value="TreeGrafter"/>
</dbReference>
<evidence type="ECO:0000256" key="6">
    <source>
        <dbReference type="ARBA" id="ARBA00022927"/>
    </source>
</evidence>
<keyword evidence="8" id="KW-0811">Translocation</keyword>
<evidence type="ECO:0000313" key="12">
    <source>
        <dbReference type="EMBL" id="SVC80193.1"/>
    </source>
</evidence>
<dbReference type="NCBIfam" id="TIGR00810">
    <property type="entry name" value="secG"/>
    <property type="match status" value="1"/>
</dbReference>
<evidence type="ECO:0000256" key="7">
    <source>
        <dbReference type="ARBA" id="ARBA00022989"/>
    </source>
</evidence>
<evidence type="ECO:0008006" key="13">
    <source>
        <dbReference type="Google" id="ProtNLM"/>
    </source>
</evidence>